<dbReference type="Gene3D" id="2.60.40.10">
    <property type="entry name" value="Immunoglobulins"/>
    <property type="match status" value="1"/>
</dbReference>
<proteinExistence type="predicted"/>
<dbReference type="RefSeq" id="WP_119408248.1">
    <property type="nucleotide sequence ID" value="NZ_CP032869.1"/>
</dbReference>
<accession>A0A494VNE2</accession>
<evidence type="ECO:0000313" key="3">
    <source>
        <dbReference type="Proteomes" id="UP000270046"/>
    </source>
</evidence>
<reference evidence="2 3" key="1">
    <citation type="submission" date="2018-10" db="EMBL/GenBank/DDBJ databases">
        <title>Genome sequencing of Mucilaginibacter sp. HYN0043.</title>
        <authorList>
            <person name="Kim M."/>
            <person name="Yi H."/>
        </authorList>
    </citation>
    <scope>NUCLEOTIDE SEQUENCE [LARGE SCALE GENOMIC DNA]</scope>
    <source>
        <strain evidence="2 3">HYN0043</strain>
    </source>
</reference>
<sequence length="1338" mass="147175">MPPVTNIKLTDITLEYNSFVDSQVLTAKQLNDIVDFFEDQQRLTRTCLIGVGLVCGLSFKGDANGITVCKGCGVTTDGDLLYLPETVYKNFRAYDNSLIKYPPFYPLGTDSAQMDLWELVAADDKGAFPADSSPLTTFKTKTGNELLEMYGLLYLEYYSKDPDACTAIDCDNQGRKQVARPKVLLVSQANMNQIIEQSGSEVIYDDIYKKYFNAYNSYIDAPVLAARRVFLNSQNIASSSTLTAAFANTAKNGASALVNAIKSLYGTFKFVLDPQSAYSIDGIAAIINATLSISTAPLQAQYLYDFYKDLLATYNELRALLVDIVYQCCPNIYAFPKHIMLGALTATPTARPTAYRHRFYASPAVSVNREKLNAAINLLDRLSIMSSAFAPSANAGVKITPSVDNSKPVEARAIPFYYGKTVALAQKWSYSRWLQGTDKLILGYNASQYSPANDAVVNPLSYSIDGNNFFRIEGHIGKTYTDAMEAVEKIRTETNLPFDVAAIRLGNVTLDDIDINDYACQFNDLEATLRAFQAEQNCLYGDVSQFFSSFNTKTGYAVAKEVKYEIQGQVLEFANEEEAAAPVVTEKRAAKAEDTGAQPAAAQQEVTTGYAINKKYVMDGGIDAVDNNINKVQGALGSYIDLIRQKGAVSISDYAQAVGVLVDVSQTGSYEQAIAVDIPIRMIAGTRNISQWLPDRLVDIDEDTIDNFTAKLDELCDEVRSAAKKSREIFAKPDYVRKGYEDDYELQLWRLSENCCAGQALAVILKEIQDRKTKLLQQLTFAAYSASHTGLEHLAGVPAGGTFVMVYAATANTPKPTTAPDKRFGDERFSPLQDDKRFVKGFEDDRDMMEYVAKNVDYEDIPDAIKYYENLSKRRYNPKNEAVIIAKTQELARRYGKEREVAATPDVPVDVVFADFCLPYMCCSDCPPVGFIMPKPQVGLSLPKAVACSDEGLLPFKVSPVDGIIKASAGFEDTVVSKEGDKITYFDTTKVKDGSFGQAIKFTVNEQPTECTITVFKHPEVTPTADPSDTTSYAVYIRLGADTNQKEGDSFAYTWTLPDGQVHANLTSPDDLAILQYDFLRKNFPDGKITFKLSVTNHDCTDTKTVDYTVEIPEEPVVLQLDKGEVCSDEGNVNFTTVQPEGGIVTSKTLGEQVKLLGSQWVVDPSKGPFEKKISDFMVNDKPAPDCAILIHEHPVAAFEYKVVTDAAKGVATVTLTNKTANAANFKFIWQFDDGTTSTEVNMVKTFPMANYPRGRNTTIILTAINGKFDKCRSTFNPGPIALPAGISQTFVTRLPASETTIQDPAPKLTVKQDPTIKAETTPKIDPTTIKKDPGATK</sequence>
<feature type="region of interest" description="Disordered" evidence="1">
    <location>
        <begin position="1298"/>
        <end position="1338"/>
    </location>
</feature>
<dbReference type="OrthoDB" id="596204at2"/>
<dbReference type="KEGG" id="muh:HYN43_004090"/>
<dbReference type="Proteomes" id="UP000270046">
    <property type="component" value="Chromosome"/>
</dbReference>
<feature type="compositionally biased region" description="Basic and acidic residues" evidence="1">
    <location>
        <begin position="1315"/>
        <end position="1338"/>
    </location>
</feature>
<name>A0A494VNE2_9SPHI</name>
<dbReference type="SUPFAM" id="SSF49299">
    <property type="entry name" value="PKD domain"/>
    <property type="match status" value="1"/>
</dbReference>
<evidence type="ECO:0008006" key="4">
    <source>
        <dbReference type="Google" id="ProtNLM"/>
    </source>
</evidence>
<protein>
    <recommendedName>
        <fullName evidence="4">PKD domain-containing protein</fullName>
    </recommendedName>
</protein>
<gene>
    <name evidence="2" type="ORF">HYN43_004090</name>
</gene>
<dbReference type="InterPro" id="IPR035986">
    <property type="entry name" value="PKD_dom_sf"/>
</dbReference>
<organism evidence="2 3">
    <name type="scientific">Mucilaginibacter celer</name>
    <dbReference type="NCBI Taxonomy" id="2305508"/>
    <lineage>
        <taxon>Bacteria</taxon>
        <taxon>Pseudomonadati</taxon>
        <taxon>Bacteroidota</taxon>
        <taxon>Sphingobacteriia</taxon>
        <taxon>Sphingobacteriales</taxon>
        <taxon>Sphingobacteriaceae</taxon>
        <taxon>Mucilaginibacter</taxon>
    </lineage>
</organism>
<evidence type="ECO:0000313" key="2">
    <source>
        <dbReference type="EMBL" id="AYL94530.1"/>
    </source>
</evidence>
<keyword evidence="3" id="KW-1185">Reference proteome</keyword>
<evidence type="ECO:0000256" key="1">
    <source>
        <dbReference type="SAM" id="MobiDB-lite"/>
    </source>
</evidence>
<dbReference type="InterPro" id="IPR013783">
    <property type="entry name" value="Ig-like_fold"/>
</dbReference>
<dbReference type="EMBL" id="CP032869">
    <property type="protein sequence ID" value="AYL94530.1"/>
    <property type="molecule type" value="Genomic_DNA"/>
</dbReference>